<dbReference type="PROSITE" id="PS50254">
    <property type="entry name" value="REL_2"/>
    <property type="match status" value="1"/>
</dbReference>
<dbReference type="InterPro" id="IPR037059">
    <property type="entry name" value="RHD_DNA_bind_dom_sf"/>
</dbReference>
<keyword evidence="1" id="KW-0175">Coiled coil</keyword>
<dbReference type="Pfam" id="PF00554">
    <property type="entry name" value="RHD_DNA_bind"/>
    <property type="match status" value="1"/>
</dbReference>
<dbReference type="InterPro" id="IPR000451">
    <property type="entry name" value="NFkB/Dor"/>
</dbReference>
<dbReference type="PANTHER" id="PTHR24169:SF18">
    <property type="entry name" value="TRANSCRIPTION FACTOR RELB"/>
    <property type="match status" value="1"/>
</dbReference>
<accession>A0ABN9KZI4</accession>
<feature type="coiled-coil region" evidence="1">
    <location>
        <begin position="445"/>
        <end position="501"/>
    </location>
</feature>
<evidence type="ECO:0000256" key="2">
    <source>
        <dbReference type="SAM" id="MobiDB-lite"/>
    </source>
</evidence>
<evidence type="ECO:0000259" key="3">
    <source>
        <dbReference type="PROSITE" id="PS50254"/>
    </source>
</evidence>
<keyword evidence="5" id="KW-1185">Reference proteome</keyword>
<evidence type="ECO:0000256" key="1">
    <source>
        <dbReference type="SAM" id="Coils"/>
    </source>
</evidence>
<comment type="caution">
    <text evidence="4">The sequence shown here is derived from an EMBL/GenBank/DDBJ whole genome shotgun (WGS) entry which is preliminary data.</text>
</comment>
<protein>
    <recommendedName>
        <fullName evidence="3">RHD domain-containing protein</fullName>
    </recommendedName>
</protein>
<feature type="domain" description="RHD" evidence="3">
    <location>
        <begin position="65"/>
        <end position="166"/>
    </location>
</feature>
<evidence type="ECO:0000313" key="5">
    <source>
        <dbReference type="Proteomes" id="UP001176940"/>
    </source>
</evidence>
<dbReference type="EMBL" id="CAUEEQ010005824">
    <property type="protein sequence ID" value="CAJ0929350.1"/>
    <property type="molecule type" value="Genomic_DNA"/>
</dbReference>
<reference evidence="4" key="1">
    <citation type="submission" date="2023-07" db="EMBL/GenBank/DDBJ databases">
        <authorList>
            <person name="Stuckert A."/>
        </authorList>
    </citation>
    <scope>NUCLEOTIDE SEQUENCE</scope>
</reference>
<sequence>MEGGTADARKRPTLEEGEKEEVMDSIDSESRPTWTFESIFNTLTVASSTPPAEPVPLNLVKCPKTPEPKLIIVEQPKQRGMRFRYQCEGRSGGQYPRRKAAPKNTKTVPAIAVRTMLLFLNCEGIHGVEVKVCLVWKDPPYQIHPHGLVGKDCRDGICEFTLHPDEGQTHHSHFQFTFCCDCERTCFELGLGRHQSFDHSLMLLTLADTLGAASYCTLSTLHFWRKYCITSYTLYVQINKINKSGLHNPWSASSLRTLSSIGPVCLISRKYEGRRACFCSRPRCTTVRSIKPTLKVLENYHSTRDEFNDNLNDLWERITSLMSSVQRHKNDAAGLQDTIRQLDVAHGRYKRLSAKYAAFLKESKIDEALSELSKADSTDRERDAAVKDAKDKAELRITHLQETRSHRSASSKHSARSYKSSCSRISALSDRILEARLNAERSKLRRSYTEKKAEAEARAKILQTEAEAKRAEAEARAKILQTEAEAKRAEAEARAKILQTEAEARAKILQTNGGRNCISRK</sequence>
<dbReference type="SUPFAM" id="SSF49417">
    <property type="entry name" value="p53-like transcription factors"/>
    <property type="match status" value="1"/>
</dbReference>
<dbReference type="PROSITE" id="PS01204">
    <property type="entry name" value="REL_1"/>
    <property type="match status" value="1"/>
</dbReference>
<dbReference type="Proteomes" id="UP001176940">
    <property type="component" value="Unassembled WGS sequence"/>
</dbReference>
<name>A0ABN9KZI4_9NEOB</name>
<organism evidence="4 5">
    <name type="scientific">Ranitomeya imitator</name>
    <name type="common">mimic poison frog</name>
    <dbReference type="NCBI Taxonomy" id="111125"/>
    <lineage>
        <taxon>Eukaryota</taxon>
        <taxon>Metazoa</taxon>
        <taxon>Chordata</taxon>
        <taxon>Craniata</taxon>
        <taxon>Vertebrata</taxon>
        <taxon>Euteleostomi</taxon>
        <taxon>Amphibia</taxon>
        <taxon>Batrachia</taxon>
        <taxon>Anura</taxon>
        <taxon>Neobatrachia</taxon>
        <taxon>Hyloidea</taxon>
        <taxon>Dendrobatidae</taxon>
        <taxon>Dendrobatinae</taxon>
        <taxon>Ranitomeya</taxon>
    </lineage>
</organism>
<dbReference type="Gene3D" id="2.60.40.340">
    <property type="entry name" value="Rel homology domain (RHD), DNA-binding domain"/>
    <property type="match status" value="1"/>
</dbReference>
<gene>
    <name evidence="4" type="ORF">RIMI_LOCUS3796308</name>
</gene>
<feature type="region of interest" description="Disordered" evidence="2">
    <location>
        <begin position="1"/>
        <end position="28"/>
    </location>
</feature>
<proteinExistence type="predicted"/>
<feature type="compositionally biased region" description="Basic and acidic residues" evidence="2">
    <location>
        <begin position="7"/>
        <end position="22"/>
    </location>
</feature>
<dbReference type="InterPro" id="IPR008967">
    <property type="entry name" value="p53-like_TF_DNA-bd_sf"/>
</dbReference>
<dbReference type="InterPro" id="IPR030492">
    <property type="entry name" value="RHD_CS"/>
</dbReference>
<dbReference type="InterPro" id="IPR011539">
    <property type="entry name" value="RHD_DNA_bind_dom"/>
</dbReference>
<feature type="region of interest" description="Disordered" evidence="2">
    <location>
        <begin position="371"/>
        <end position="390"/>
    </location>
</feature>
<evidence type="ECO:0000313" key="4">
    <source>
        <dbReference type="EMBL" id="CAJ0929350.1"/>
    </source>
</evidence>
<dbReference type="PANTHER" id="PTHR24169">
    <property type="entry name" value="NUCLEAR FACTOR NF-KAPPA-B PROTEIN"/>
    <property type="match status" value="1"/>
</dbReference>